<evidence type="ECO:0000256" key="5">
    <source>
        <dbReference type="PIRSR" id="PIRSR600821-50"/>
    </source>
</evidence>
<dbReference type="InterPro" id="IPR011079">
    <property type="entry name" value="Ala_racemase_C"/>
</dbReference>
<comment type="function">
    <text evidence="4">Catalyzes the interconversion of L-alanine and D-alanine. May also act on other amino acids.</text>
</comment>
<dbReference type="RefSeq" id="WP_108308147.1">
    <property type="nucleotide sequence ID" value="NZ_CP020921.1"/>
</dbReference>
<dbReference type="GO" id="GO:0005829">
    <property type="term" value="C:cytosol"/>
    <property type="evidence" value="ECO:0007669"/>
    <property type="project" value="TreeGrafter"/>
</dbReference>
<dbReference type="Proteomes" id="UP000244792">
    <property type="component" value="Chromosome"/>
</dbReference>
<comment type="catalytic activity">
    <reaction evidence="4">
        <text>L-alanine = D-alanine</text>
        <dbReference type="Rhea" id="RHEA:20249"/>
        <dbReference type="ChEBI" id="CHEBI:57416"/>
        <dbReference type="ChEBI" id="CHEBI:57972"/>
        <dbReference type="EC" id="5.1.1.1"/>
    </reaction>
</comment>
<name>A0A2R4VYU7_THEAF</name>
<feature type="binding site" evidence="4 6">
    <location>
        <position position="297"/>
    </location>
    <ligand>
        <name>substrate</name>
    </ligand>
</feature>
<dbReference type="SMART" id="SM01005">
    <property type="entry name" value="Ala_racemase_C"/>
    <property type="match status" value="1"/>
</dbReference>
<dbReference type="PANTHER" id="PTHR30511">
    <property type="entry name" value="ALANINE RACEMASE"/>
    <property type="match status" value="1"/>
</dbReference>
<dbReference type="GO" id="GO:0008784">
    <property type="term" value="F:alanine racemase activity"/>
    <property type="evidence" value="ECO:0007669"/>
    <property type="project" value="UniProtKB-UniRule"/>
</dbReference>
<dbReference type="GO" id="GO:0030632">
    <property type="term" value="P:D-alanine biosynthetic process"/>
    <property type="evidence" value="ECO:0007669"/>
    <property type="project" value="UniProtKB-UniRule"/>
</dbReference>
<dbReference type="HAMAP" id="MF_01201">
    <property type="entry name" value="Ala_racemase"/>
    <property type="match status" value="1"/>
</dbReference>
<dbReference type="UniPathway" id="UPA00042">
    <property type="reaction ID" value="UER00497"/>
</dbReference>
<dbReference type="GO" id="GO:0030170">
    <property type="term" value="F:pyridoxal phosphate binding"/>
    <property type="evidence" value="ECO:0007669"/>
    <property type="project" value="UniProtKB-UniRule"/>
</dbReference>
<dbReference type="PANTHER" id="PTHR30511:SF0">
    <property type="entry name" value="ALANINE RACEMASE, CATABOLIC-RELATED"/>
    <property type="match status" value="1"/>
</dbReference>
<dbReference type="AlphaFoldDB" id="A0A2R4VYU7"/>
<evidence type="ECO:0000313" key="9">
    <source>
        <dbReference type="Proteomes" id="UP000244792"/>
    </source>
</evidence>
<evidence type="ECO:0000256" key="6">
    <source>
        <dbReference type="PIRSR" id="PIRSR600821-52"/>
    </source>
</evidence>
<keyword evidence="9" id="KW-1185">Reference proteome</keyword>
<dbReference type="CDD" id="cd00430">
    <property type="entry name" value="PLPDE_III_AR"/>
    <property type="match status" value="1"/>
</dbReference>
<evidence type="ECO:0000313" key="8">
    <source>
        <dbReference type="EMBL" id="AWB09616.1"/>
    </source>
</evidence>
<organism evidence="8 9">
    <name type="scientific">Thermodesulfobium acidiphilum</name>
    <dbReference type="NCBI Taxonomy" id="1794699"/>
    <lineage>
        <taxon>Bacteria</taxon>
        <taxon>Pseudomonadati</taxon>
        <taxon>Thermodesulfobiota</taxon>
        <taxon>Thermodesulfobiia</taxon>
        <taxon>Thermodesulfobiales</taxon>
        <taxon>Thermodesulfobiaceae</taxon>
        <taxon>Thermodesulfobium</taxon>
    </lineage>
</organism>
<dbReference type="Gene3D" id="2.40.37.10">
    <property type="entry name" value="Lyase, Ornithine Decarboxylase, Chain A, domain 1"/>
    <property type="match status" value="1"/>
</dbReference>
<evidence type="ECO:0000259" key="7">
    <source>
        <dbReference type="SMART" id="SM01005"/>
    </source>
</evidence>
<dbReference type="KEGG" id="taci:TDSAC_0232"/>
<dbReference type="PRINTS" id="PR00992">
    <property type="entry name" value="ALARACEMASE"/>
</dbReference>
<feature type="binding site" evidence="4 6">
    <location>
        <position position="130"/>
    </location>
    <ligand>
        <name>substrate</name>
    </ligand>
</feature>
<gene>
    <name evidence="8" type="ORF">TDSAC_0232</name>
</gene>
<evidence type="ECO:0000256" key="2">
    <source>
        <dbReference type="ARBA" id="ARBA00022898"/>
    </source>
</evidence>
<dbReference type="NCBIfam" id="TIGR00492">
    <property type="entry name" value="alr"/>
    <property type="match status" value="1"/>
</dbReference>
<comment type="cofactor">
    <cofactor evidence="1 4 5">
        <name>pyridoxal 5'-phosphate</name>
        <dbReference type="ChEBI" id="CHEBI:597326"/>
    </cofactor>
</comment>
<feature type="active site" description="Proton acceptor; specific for D-alanine" evidence="4">
    <location>
        <position position="32"/>
    </location>
</feature>
<dbReference type="EC" id="5.1.1.1" evidence="4"/>
<dbReference type="SUPFAM" id="SSF51419">
    <property type="entry name" value="PLP-binding barrel"/>
    <property type="match status" value="1"/>
</dbReference>
<keyword evidence="2 4" id="KW-0663">Pyridoxal phosphate</keyword>
<proteinExistence type="inferred from homology"/>
<dbReference type="Gene3D" id="3.20.20.10">
    <property type="entry name" value="Alanine racemase"/>
    <property type="match status" value="1"/>
</dbReference>
<dbReference type="InterPro" id="IPR000821">
    <property type="entry name" value="Ala_racemase"/>
</dbReference>
<comment type="pathway">
    <text evidence="4">Amino-acid biosynthesis; D-alanine biosynthesis; D-alanine from L-alanine: step 1/1.</text>
</comment>
<feature type="modified residue" description="N6-(pyridoxal phosphate)lysine" evidence="4 5">
    <location>
        <position position="32"/>
    </location>
</feature>
<protein>
    <recommendedName>
        <fullName evidence="4">Alanine racemase</fullName>
        <ecNumber evidence="4">5.1.1.1</ecNumber>
    </recommendedName>
</protein>
<dbReference type="SUPFAM" id="SSF50621">
    <property type="entry name" value="Alanine racemase C-terminal domain-like"/>
    <property type="match status" value="1"/>
</dbReference>
<dbReference type="EMBL" id="CP020921">
    <property type="protein sequence ID" value="AWB09616.1"/>
    <property type="molecule type" value="Genomic_DNA"/>
</dbReference>
<dbReference type="InterPro" id="IPR009006">
    <property type="entry name" value="Ala_racemase/Decarboxylase_C"/>
</dbReference>
<comment type="similarity">
    <text evidence="4">Belongs to the alanine racemase family.</text>
</comment>
<evidence type="ECO:0000256" key="1">
    <source>
        <dbReference type="ARBA" id="ARBA00001933"/>
    </source>
</evidence>
<evidence type="ECO:0000256" key="3">
    <source>
        <dbReference type="ARBA" id="ARBA00023235"/>
    </source>
</evidence>
<dbReference type="InterPro" id="IPR001608">
    <property type="entry name" value="Ala_racemase_N"/>
</dbReference>
<keyword evidence="3 4" id="KW-0413">Isomerase</keyword>
<accession>A0A2R4VYU7</accession>
<evidence type="ECO:0000256" key="4">
    <source>
        <dbReference type="HAMAP-Rule" id="MF_01201"/>
    </source>
</evidence>
<feature type="active site" description="Proton acceptor; specific for L-alanine" evidence="4">
    <location>
        <position position="249"/>
    </location>
</feature>
<dbReference type="Pfam" id="PF00842">
    <property type="entry name" value="Ala_racemase_C"/>
    <property type="match status" value="1"/>
</dbReference>
<dbReference type="Pfam" id="PF01168">
    <property type="entry name" value="Ala_racemase_N"/>
    <property type="match status" value="1"/>
</dbReference>
<feature type="domain" description="Alanine racemase C-terminal" evidence="7">
    <location>
        <begin position="228"/>
        <end position="352"/>
    </location>
</feature>
<sequence length="352" mass="39302">MKPWLEIDLDAILSNYKIIKEYTKKDLIPVIKSNAYGMGLIPVANALKDVANLIAIGDIEEVYTLRHSGFEGNLLLIVPIFSKEEAELCVKYDVFTAIDSFDMALFLSEIAKKSGKTVGVHVKVDIGMHRFGVKPEELDSFVEKISYLPNIKIIGIFSHLPLGLNLITQEQLIIFDRISEKYKDLIVHLPNSQNTVENLESLKFIPRCGLLIYGVLPSDVNGLVLKNVVRLKASIVKIHDISAGQSWSYGYSYTAHKDSKIAVISIGYADGLKRALSNNWSAKVKGSICPLRGTINMNFSFLDITDVSNVRVGDEAILLDEDLKIEDMAKAIDTVPHEILVSFRESMKRVYV</sequence>
<dbReference type="InterPro" id="IPR029066">
    <property type="entry name" value="PLP-binding_barrel"/>
</dbReference>
<dbReference type="OrthoDB" id="9813814at2"/>
<reference evidence="8 9" key="1">
    <citation type="submission" date="2017-04" db="EMBL/GenBank/DDBJ databases">
        <title>Genomic insights into metabolism of Thermodesulfobium acidiphilum.</title>
        <authorList>
            <person name="Toshchakov S.V."/>
            <person name="Frolov E.N."/>
            <person name="Kublanov I.V."/>
            <person name="Samarov N.I."/>
            <person name="Novikov A."/>
            <person name="Lebedinsky A.V."/>
            <person name="Bonch-Osmolovskaya E.A."/>
            <person name="Chernyh N.A."/>
        </authorList>
    </citation>
    <scope>NUCLEOTIDE SEQUENCE [LARGE SCALE GENOMIC DNA]</scope>
    <source>
        <strain evidence="8 9">3127-1</strain>
    </source>
</reference>